<protein>
    <recommendedName>
        <fullName evidence="4">Zinc knuckle CX2CX4HX4C domain-containing protein</fullName>
    </recommendedName>
</protein>
<evidence type="ECO:0000256" key="1">
    <source>
        <dbReference type="SAM" id="MobiDB-lite"/>
    </source>
</evidence>
<feature type="region of interest" description="Disordered" evidence="1">
    <location>
        <begin position="430"/>
        <end position="450"/>
    </location>
</feature>
<evidence type="ECO:0000313" key="3">
    <source>
        <dbReference type="Proteomes" id="UP000712281"/>
    </source>
</evidence>
<dbReference type="EMBL" id="QGKW02000007">
    <property type="protein sequence ID" value="KAF2618524.1"/>
    <property type="molecule type" value="Genomic_DNA"/>
</dbReference>
<sequence length="450" mass="51004">MEIELPTEDNDVMEVEFEYIKIEKNLFTCFSLFHEEVDCPRRHPNALPPKERALGITQSIALQRIEAEKRRHDDRRGYSRPEDLRVSSRGYYGSYAQRGRNNTKDRNYHIQREDHHREQSILSRTARSSSHHPRSKAPSLQYRVVDKSRASAGSSAPLQNPARQYEDSANRVVRYPQAEKDLPSENTQDDRRSALERLQEPNAVDNHPVRVSPSFESGRLQLAGLDVENDDLLEEDIEEQPLEIERVPASLWLGEGVDVSSRRGTIPISNQRKMTNKRKVAKTPIRKRVVRSPLLGLNQKKTSTVRAATATRKKLMGVCGCGYQQKKRGVDVAARGMGSVEVGVGVRREVVLRVVRRSDGESLPRSLWMRPHLTLLSVEENEHCRPSTKILSSESMAVSPAIEEELDHGDAKGRDLGEALLAEQPLSKKLEAEEEELEHEKGGRSVLVLE</sequence>
<feature type="region of interest" description="Disordered" evidence="1">
    <location>
        <begin position="67"/>
        <end position="170"/>
    </location>
</feature>
<dbReference type="AlphaFoldDB" id="A0A8S9MEF3"/>
<comment type="caution">
    <text evidence="2">The sequence shown here is derived from an EMBL/GenBank/DDBJ whole genome shotgun (WGS) entry which is preliminary data.</text>
</comment>
<organism evidence="2 3">
    <name type="scientific">Brassica cretica</name>
    <name type="common">Mustard</name>
    <dbReference type="NCBI Taxonomy" id="69181"/>
    <lineage>
        <taxon>Eukaryota</taxon>
        <taxon>Viridiplantae</taxon>
        <taxon>Streptophyta</taxon>
        <taxon>Embryophyta</taxon>
        <taxon>Tracheophyta</taxon>
        <taxon>Spermatophyta</taxon>
        <taxon>Magnoliopsida</taxon>
        <taxon>eudicotyledons</taxon>
        <taxon>Gunneridae</taxon>
        <taxon>Pentapetalae</taxon>
        <taxon>rosids</taxon>
        <taxon>malvids</taxon>
        <taxon>Brassicales</taxon>
        <taxon>Brassicaceae</taxon>
        <taxon>Brassiceae</taxon>
        <taxon>Brassica</taxon>
    </lineage>
</organism>
<feature type="compositionally biased region" description="Basic and acidic residues" evidence="1">
    <location>
        <begin position="67"/>
        <end position="86"/>
    </location>
</feature>
<gene>
    <name evidence="2" type="ORF">F2Q68_00039969</name>
</gene>
<feature type="compositionally biased region" description="Polar residues" evidence="1">
    <location>
        <begin position="151"/>
        <end position="162"/>
    </location>
</feature>
<dbReference type="Proteomes" id="UP000712281">
    <property type="component" value="Unassembled WGS sequence"/>
</dbReference>
<evidence type="ECO:0008006" key="4">
    <source>
        <dbReference type="Google" id="ProtNLM"/>
    </source>
</evidence>
<evidence type="ECO:0000313" key="2">
    <source>
        <dbReference type="EMBL" id="KAF2618524.1"/>
    </source>
</evidence>
<reference evidence="2" key="1">
    <citation type="submission" date="2019-12" db="EMBL/GenBank/DDBJ databases">
        <title>Genome sequencing and annotation of Brassica cretica.</title>
        <authorList>
            <person name="Studholme D.J."/>
            <person name="Sarris P.F."/>
        </authorList>
    </citation>
    <scope>NUCLEOTIDE SEQUENCE</scope>
    <source>
        <strain evidence="2">PFS-001/15</strain>
        <tissue evidence="2">Leaf</tissue>
    </source>
</reference>
<accession>A0A8S9MEF3</accession>
<name>A0A8S9MEF3_BRACR</name>
<feature type="compositionally biased region" description="Basic and acidic residues" evidence="1">
    <location>
        <begin position="102"/>
        <end position="119"/>
    </location>
</feature>
<proteinExistence type="predicted"/>